<proteinExistence type="predicted"/>
<dbReference type="AlphaFoldDB" id="A0A2P2QCS6"/>
<keyword evidence="1" id="KW-0472">Membrane</keyword>
<accession>A0A2P2QCS6</accession>
<sequence>MIIMVSQSNGLNKFLDSCCSLCFIASISYRVALTFLVVAMTFFLAFSQLILLHCWFSSLSSD</sequence>
<evidence type="ECO:0000256" key="1">
    <source>
        <dbReference type="SAM" id="Phobius"/>
    </source>
</evidence>
<organism evidence="2">
    <name type="scientific">Rhizophora mucronata</name>
    <name type="common">Asiatic mangrove</name>
    <dbReference type="NCBI Taxonomy" id="61149"/>
    <lineage>
        <taxon>Eukaryota</taxon>
        <taxon>Viridiplantae</taxon>
        <taxon>Streptophyta</taxon>
        <taxon>Embryophyta</taxon>
        <taxon>Tracheophyta</taxon>
        <taxon>Spermatophyta</taxon>
        <taxon>Magnoliopsida</taxon>
        <taxon>eudicotyledons</taxon>
        <taxon>Gunneridae</taxon>
        <taxon>Pentapetalae</taxon>
        <taxon>rosids</taxon>
        <taxon>fabids</taxon>
        <taxon>Malpighiales</taxon>
        <taxon>Rhizophoraceae</taxon>
        <taxon>Rhizophora</taxon>
    </lineage>
</organism>
<dbReference type="EMBL" id="GGEC01084291">
    <property type="protein sequence ID" value="MBX64775.1"/>
    <property type="molecule type" value="Transcribed_RNA"/>
</dbReference>
<keyword evidence="1" id="KW-1133">Transmembrane helix</keyword>
<name>A0A2P2QCS6_RHIMU</name>
<feature type="transmembrane region" description="Helical" evidence="1">
    <location>
        <begin position="35"/>
        <end position="56"/>
    </location>
</feature>
<evidence type="ECO:0000313" key="2">
    <source>
        <dbReference type="EMBL" id="MBX64775.1"/>
    </source>
</evidence>
<protein>
    <submittedName>
        <fullName evidence="2">Uncharacterized protein</fullName>
    </submittedName>
</protein>
<keyword evidence="1" id="KW-0812">Transmembrane</keyword>
<reference evidence="2" key="1">
    <citation type="submission" date="2018-02" db="EMBL/GenBank/DDBJ databases">
        <title>Rhizophora mucronata_Transcriptome.</title>
        <authorList>
            <person name="Meera S.P."/>
            <person name="Sreeshan A."/>
            <person name="Augustine A."/>
        </authorList>
    </citation>
    <scope>NUCLEOTIDE SEQUENCE</scope>
    <source>
        <tissue evidence="2">Leaf</tissue>
    </source>
</reference>